<keyword evidence="2" id="KW-1133">Transmembrane helix</keyword>
<evidence type="ECO:0000313" key="5">
    <source>
        <dbReference type="Proteomes" id="UP000000814"/>
    </source>
</evidence>
<keyword evidence="2" id="KW-0812">Transmembrane</keyword>
<dbReference type="InterPro" id="IPR011009">
    <property type="entry name" value="Kinase-like_dom_sf"/>
</dbReference>
<dbReference type="GeneID" id="44996514"/>
<keyword evidence="4" id="KW-0808">Transferase</keyword>
<dbReference type="KEGG" id="cac:CA_C0033"/>
<dbReference type="STRING" id="272562.CA_C0033"/>
<dbReference type="GO" id="GO:0016301">
    <property type="term" value="F:kinase activity"/>
    <property type="evidence" value="ECO:0007669"/>
    <property type="project" value="UniProtKB-KW"/>
</dbReference>
<keyword evidence="5" id="KW-1185">Reference proteome</keyword>
<dbReference type="AlphaFoldDB" id="Q97N06"/>
<dbReference type="CDD" id="cd05121">
    <property type="entry name" value="ABC1_ADCK3-like"/>
    <property type="match status" value="1"/>
</dbReference>
<sequence>MKKSVQRFRKIVKVLAFYGFGYIVDSKLNNAKNSPENLRRAFEALGPTFIKIGQILSTRPDIIPPDYIHELSKLQDKAPAETFENMERIFIEEFKRPIDDFFSYFNKKPLASASIAQVHEATLKSGKKVIVKIQRPNIEEKMKLDLSILYKIVSLTKAKFLDTLIDSKEAIEELISSTELELDFKNEANNMVLFKKLNSDTDFVTCPDLVSKLSSRHIITMDKIDGLKVTDVKALKEAGHDIDDIGKKLALSYFKQVFEDGFFHGDPHPGNILIQKNKICYIDFGIMGHISKNLKNALNDIIISIAYQNIDKLISVIMSIGIKTGYIDRNQLYEDIDYIFASYLSTSLENIKISQLIQEVFDCSKRNNVRMPKDLIILVRGFVIIEGVIAKISPDISFLDVAIPFVKAQNKAEIFGNFNMYEVLLNSYMFFKSSLKVPKKFIDLSDSIMRGRAKLQLSHTNLEESINELSKMVNRLILGIIISSMIISSSVIVHSNIGPKVCNISIIGITGYILTALMGFWLLISIIRSHKM</sequence>
<reference evidence="4 5" key="1">
    <citation type="journal article" date="2001" name="J. Bacteriol.">
        <title>Genome sequence and comparative analysis of the solvent-producing bacterium Clostridium acetobutylicum.</title>
        <authorList>
            <person name="Nolling J."/>
            <person name="Breton G."/>
            <person name="Omelchenko M.V."/>
            <person name="Makarova K.S."/>
            <person name="Zeng Q."/>
            <person name="Gibson R."/>
            <person name="Lee H.M."/>
            <person name="Dubois J."/>
            <person name="Qiu D."/>
            <person name="Hitti J."/>
            <person name="Wolf Y.I."/>
            <person name="Tatusov R.L."/>
            <person name="Sabathe F."/>
            <person name="Doucette-Stamm L."/>
            <person name="Soucaille P."/>
            <person name="Daly M.J."/>
            <person name="Bennett G.N."/>
            <person name="Koonin E.V."/>
            <person name="Smith D.R."/>
        </authorList>
    </citation>
    <scope>NUCLEOTIDE SEQUENCE [LARGE SCALE GENOMIC DNA]</scope>
    <source>
        <strain evidence="5">ATCC 824 / DSM 792 / JCM 1419 / LMG 5710 / VKM B-1787</strain>
    </source>
</reference>
<dbReference type="Gene3D" id="1.10.510.10">
    <property type="entry name" value="Transferase(Phosphotransferase) domain 1"/>
    <property type="match status" value="1"/>
</dbReference>
<feature type="transmembrane region" description="Helical" evidence="2">
    <location>
        <begin position="476"/>
        <end position="497"/>
    </location>
</feature>
<proteinExistence type="inferred from homology"/>
<dbReference type="InterPro" id="IPR050154">
    <property type="entry name" value="UbiB_kinase"/>
</dbReference>
<dbReference type="eggNOG" id="COG0661">
    <property type="taxonomic scope" value="Bacteria"/>
</dbReference>
<accession>Q97N06</accession>
<name>Q97N06_CLOAB</name>
<protein>
    <submittedName>
        <fullName evidence="4">ABC1 family protein kinase</fullName>
    </submittedName>
</protein>
<dbReference type="PIR" id="A96904">
    <property type="entry name" value="A96904"/>
</dbReference>
<dbReference type="EMBL" id="AE001437">
    <property type="protein sequence ID" value="AAK78020.1"/>
    <property type="molecule type" value="Genomic_DNA"/>
</dbReference>
<feature type="domain" description="ABC1 atypical kinase-like" evidence="3">
    <location>
        <begin position="73"/>
        <end position="314"/>
    </location>
</feature>
<dbReference type="InterPro" id="IPR004147">
    <property type="entry name" value="ABC1_dom"/>
</dbReference>
<evidence type="ECO:0000256" key="1">
    <source>
        <dbReference type="ARBA" id="ARBA00009670"/>
    </source>
</evidence>
<dbReference type="OrthoDB" id="9795390at2"/>
<keyword evidence="4" id="KW-0418">Kinase</keyword>
<dbReference type="PANTHER" id="PTHR10566">
    <property type="entry name" value="CHAPERONE-ACTIVITY OF BC1 COMPLEX CABC1 -RELATED"/>
    <property type="match status" value="1"/>
</dbReference>
<evidence type="ECO:0000259" key="3">
    <source>
        <dbReference type="Pfam" id="PF03109"/>
    </source>
</evidence>
<dbReference type="RefSeq" id="WP_010963362.1">
    <property type="nucleotide sequence ID" value="NC_003030.1"/>
</dbReference>
<keyword evidence="2" id="KW-0472">Membrane</keyword>
<organism evidence="4 5">
    <name type="scientific">Clostridium acetobutylicum (strain ATCC 824 / DSM 792 / JCM 1419 / IAM 19013 / LMG 5710 / NBRC 13948 / NRRL B-527 / VKM B-1787 / 2291 / W)</name>
    <dbReference type="NCBI Taxonomy" id="272562"/>
    <lineage>
        <taxon>Bacteria</taxon>
        <taxon>Bacillati</taxon>
        <taxon>Bacillota</taxon>
        <taxon>Clostridia</taxon>
        <taxon>Eubacteriales</taxon>
        <taxon>Clostridiaceae</taxon>
        <taxon>Clostridium</taxon>
    </lineage>
</organism>
<dbReference type="SUPFAM" id="SSF56112">
    <property type="entry name" value="Protein kinase-like (PK-like)"/>
    <property type="match status" value="1"/>
</dbReference>
<dbReference type="Proteomes" id="UP000000814">
    <property type="component" value="Chromosome"/>
</dbReference>
<comment type="similarity">
    <text evidence="1">Belongs to the protein kinase superfamily. ADCK protein kinase family.</text>
</comment>
<dbReference type="HOGENOM" id="CLU_006533_0_2_9"/>
<evidence type="ECO:0000256" key="2">
    <source>
        <dbReference type="SAM" id="Phobius"/>
    </source>
</evidence>
<dbReference type="PATRIC" id="fig|272562.8.peg.212"/>
<evidence type="ECO:0000313" key="4">
    <source>
        <dbReference type="EMBL" id="AAK78020.1"/>
    </source>
</evidence>
<dbReference type="PANTHER" id="PTHR10566:SF113">
    <property type="entry name" value="PROTEIN ACTIVITY OF BC1 COMPLEX KINASE 7, CHLOROPLASTIC"/>
    <property type="match status" value="1"/>
</dbReference>
<dbReference type="Pfam" id="PF03109">
    <property type="entry name" value="ABC1"/>
    <property type="match status" value="1"/>
</dbReference>
<gene>
    <name evidence="4" type="ordered locus">CA_C0033</name>
</gene>
<feature type="transmembrane region" description="Helical" evidence="2">
    <location>
        <begin position="503"/>
        <end position="524"/>
    </location>
</feature>